<evidence type="ECO:0000256" key="2">
    <source>
        <dbReference type="ARBA" id="ARBA00022763"/>
    </source>
</evidence>
<dbReference type="GO" id="GO:0009379">
    <property type="term" value="C:Holliday junction helicase complex"/>
    <property type="evidence" value="ECO:0007669"/>
    <property type="project" value="InterPro"/>
</dbReference>
<keyword evidence="8" id="KW-0347">Helicase</keyword>
<evidence type="ECO:0000256" key="1">
    <source>
        <dbReference type="ARBA" id="ARBA00022490"/>
    </source>
</evidence>
<reference evidence="8 9" key="1">
    <citation type="submission" date="2019-03" db="EMBL/GenBank/DDBJ databases">
        <title>Genomic Encyclopedia of Archaeal and Bacterial Type Strains, Phase II (KMG-II): from individual species to whole genera.</title>
        <authorList>
            <person name="Goeker M."/>
        </authorList>
    </citation>
    <scope>NUCLEOTIDE SEQUENCE [LARGE SCALE GENOMIC DNA]</scope>
    <source>
        <strain evidence="8 9">DSM 24425</strain>
    </source>
</reference>
<dbReference type="GO" id="GO:0006281">
    <property type="term" value="P:DNA repair"/>
    <property type="evidence" value="ECO:0007669"/>
    <property type="project" value="UniProtKB-UniRule"/>
</dbReference>
<gene>
    <name evidence="6" type="primary">ruvA</name>
    <name evidence="8" type="ORF">CLV27_1069</name>
</gene>
<dbReference type="OrthoDB" id="5293449at2"/>
<dbReference type="Gene3D" id="1.10.150.20">
    <property type="entry name" value="5' to 3' exonuclease, C-terminal subdomain"/>
    <property type="match status" value="1"/>
</dbReference>
<dbReference type="CDD" id="cd14332">
    <property type="entry name" value="UBA_RuvA_C"/>
    <property type="match status" value="1"/>
</dbReference>
<keyword evidence="8" id="KW-0547">Nucleotide-binding</keyword>
<comment type="domain">
    <text evidence="6">Has three domains with a flexible linker between the domains II and III and assumes an 'L' shape. Domain III is highly mobile and contacts RuvB.</text>
</comment>
<comment type="subunit">
    <text evidence="6">Homotetramer. Forms an RuvA(8)-RuvB(12)-Holliday junction (HJ) complex. HJ DNA is sandwiched between 2 RuvA tetramers; dsDNA enters through RuvA and exits via RuvB. An RuvB hexamer assembles on each DNA strand where it exits the tetramer. Each RuvB hexamer is contacted by two RuvA subunits (via domain III) on 2 adjacent RuvB subunits; this complex drives branch migration. In the full resolvosome a probable DNA-RuvA(4)-RuvB(12)-RuvC(2) complex forms which resolves the HJ.</text>
</comment>
<organism evidence="8 9">
    <name type="scientific">Phorcysia thermohydrogeniphila</name>
    <dbReference type="NCBI Taxonomy" id="936138"/>
    <lineage>
        <taxon>Bacteria</taxon>
        <taxon>Pseudomonadati</taxon>
        <taxon>Aquificota</taxon>
        <taxon>Aquificia</taxon>
        <taxon>Desulfurobacteriales</taxon>
        <taxon>Desulfurobacteriaceae</taxon>
        <taxon>Phorcysia</taxon>
    </lineage>
</organism>
<dbReference type="SUPFAM" id="SSF50249">
    <property type="entry name" value="Nucleic acid-binding proteins"/>
    <property type="match status" value="1"/>
</dbReference>
<evidence type="ECO:0000313" key="9">
    <source>
        <dbReference type="Proteomes" id="UP000295777"/>
    </source>
</evidence>
<dbReference type="InterPro" id="IPR036267">
    <property type="entry name" value="RuvA_C_sf"/>
</dbReference>
<dbReference type="Gene3D" id="2.40.50.140">
    <property type="entry name" value="Nucleic acid-binding proteins"/>
    <property type="match status" value="1"/>
</dbReference>
<dbReference type="HAMAP" id="MF_00031">
    <property type="entry name" value="DNA_HJ_migration_RuvA"/>
    <property type="match status" value="1"/>
</dbReference>
<evidence type="ECO:0000259" key="7">
    <source>
        <dbReference type="SMART" id="SM00278"/>
    </source>
</evidence>
<feature type="domain" description="Helix-hairpin-helix DNA-binding motif class 1" evidence="7">
    <location>
        <begin position="108"/>
        <end position="127"/>
    </location>
</feature>
<dbReference type="AlphaFoldDB" id="A0A4V2PDC7"/>
<dbReference type="InterPro" id="IPR012340">
    <property type="entry name" value="NA-bd_OB-fold"/>
</dbReference>
<comment type="subcellular location">
    <subcellularLocation>
        <location evidence="6">Cytoplasm</location>
    </subcellularLocation>
</comment>
<keyword evidence="9" id="KW-1185">Reference proteome</keyword>
<dbReference type="GO" id="GO:0048476">
    <property type="term" value="C:Holliday junction resolvase complex"/>
    <property type="evidence" value="ECO:0007669"/>
    <property type="project" value="UniProtKB-UniRule"/>
</dbReference>
<keyword evidence="8" id="KW-0067">ATP-binding</keyword>
<evidence type="ECO:0000256" key="3">
    <source>
        <dbReference type="ARBA" id="ARBA00023125"/>
    </source>
</evidence>
<dbReference type="NCBIfam" id="TIGR00084">
    <property type="entry name" value="ruvA"/>
    <property type="match status" value="1"/>
</dbReference>
<protein>
    <recommendedName>
        <fullName evidence="6">Holliday junction branch migration complex subunit RuvA</fullName>
    </recommendedName>
</protein>
<dbReference type="GO" id="GO:0006310">
    <property type="term" value="P:DNA recombination"/>
    <property type="evidence" value="ECO:0007669"/>
    <property type="project" value="UniProtKB-UniRule"/>
</dbReference>
<evidence type="ECO:0000256" key="4">
    <source>
        <dbReference type="ARBA" id="ARBA00023172"/>
    </source>
</evidence>
<keyword evidence="4 6" id="KW-0233">DNA recombination</keyword>
<dbReference type="InterPro" id="IPR010994">
    <property type="entry name" value="RuvA_2-like"/>
</dbReference>
<accession>A0A4V2PDC7</accession>
<dbReference type="SUPFAM" id="SSF46929">
    <property type="entry name" value="DNA helicase RuvA subunit, C-terminal domain"/>
    <property type="match status" value="1"/>
</dbReference>
<keyword evidence="2 6" id="KW-0227">DNA damage</keyword>
<keyword evidence="5 6" id="KW-0234">DNA repair</keyword>
<keyword evidence="1 6" id="KW-0963">Cytoplasm</keyword>
<dbReference type="Pfam" id="PF14520">
    <property type="entry name" value="HHH_5"/>
    <property type="match status" value="1"/>
</dbReference>
<feature type="region of interest" description="Domain III" evidence="6">
    <location>
        <begin position="140"/>
        <end position="186"/>
    </location>
</feature>
<name>A0A4V2PDC7_9BACT</name>
<feature type="region of interest" description="Domain I" evidence="6">
    <location>
        <begin position="1"/>
        <end position="64"/>
    </location>
</feature>
<dbReference type="RefSeq" id="WP_132526534.1">
    <property type="nucleotide sequence ID" value="NZ_SMFV01000003.1"/>
</dbReference>
<evidence type="ECO:0000256" key="5">
    <source>
        <dbReference type="ARBA" id="ARBA00023204"/>
    </source>
</evidence>
<dbReference type="InterPro" id="IPR000085">
    <property type="entry name" value="RuvA"/>
</dbReference>
<dbReference type="SMART" id="SM00278">
    <property type="entry name" value="HhH1"/>
    <property type="match status" value="2"/>
</dbReference>
<dbReference type="GO" id="GO:0000400">
    <property type="term" value="F:four-way junction DNA binding"/>
    <property type="evidence" value="ECO:0007669"/>
    <property type="project" value="UniProtKB-UniRule"/>
</dbReference>
<sequence length="186" mass="20328">MVDLVRGTVVYKYPDSISVLCGSFALRVFVPLRVLTEVKEGDTVELFTKLILPPEGTPTLYGFKTLGERSLFETLLKIPKVGAKVAMSIISHFSKEELEAIVSAGDVKALSSVPGLGKKLSERIILELRGKLERSVEVPEELMEVLLSLGYSKKEIVVKLKGVNLSGLTLEEAVKLAVQKLSGRET</sequence>
<dbReference type="GO" id="GO:0005737">
    <property type="term" value="C:cytoplasm"/>
    <property type="evidence" value="ECO:0007669"/>
    <property type="project" value="UniProtKB-SubCell"/>
</dbReference>
<dbReference type="InterPro" id="IPR011114">
    <property type="entry name" value="RuvA_C"/>
</dbReference>
<comment type="function">
    <text evidence="6">The RuvA-RuvB-RuvC complex processes Holliday junction (HJ) DNA during genetic recombination and DNA repair, while the RuvA-RuvB complex plays an important role in the rescue of blocked DNA replication forks via replication fork reversal (RFR). RuvA specifically binds to HJ cruciform DNA, conferring on it an open structure. The RuvB hexamer acts as an ATP-dependent pump, pulling dsDNA into and through the RuvAB complex. HJ branch migration allows RuvC to scan DNA until it finds its consensus sequence, where it cleaves and resolves the cruciform DNA.</text>
</comment>
<keyword evidence="3 6" id="KW-0238">DNA-binding</keyword>
<dbReference type="GO" id="GO:0009378">
    <property type="term" value="F:four-way junction helicase activity"/>
    <property type="evidence" value="ECO:0007669"/>
    <property type="project" value="InterPro"/>
</dbReference>
<dbReference type="Pfam" id="PF01330">
    <property type="entry name" value="RuvA_N"/>
    <property type="match status" value="1"/>
</dbReference>
<comment type="caution">
    <text evidence="8">The sequence shown here is derived from an EMBL/GenBank/DDBJ whole genome shotgun (WGS) entry which is preliminary data.</text>
</comment>
<proteinExistence type="inferred from homology"/>
<dbReference type="Proteomes" id="UP000295777">
    <property type="component" value="Unassembled WGS sequence"/>
</dbReference>
<feature type="domain" description="Helix-hairpin-helix DNA-binding motif class 1" evidence="7">
    <location>
        <begin position="73"/>
        <end position="92"/>
    </location>
</feature>
<comment type="similarity">
    <text evidence="6">Belongs to the RuvA family.</text>
</comment>
<keyword evidence="8" id="KW-0378">Hydrolase</keyword>
<comment type="caution">
    <text evidence="6">Lacks conserved residue(s) required for the propagation of feature annotation.</text>
</comment>
<dbReference type="InterPro" id="IPR003583">
    <property type="entry name" value="Hlx-hairpin-Hlx_DNA-bd_motif"/>
</dbReference>
<dbReference type="GO" id="GO:0005524">
    <property type="term" value="F:ATP binding"/>
    <property type="evidence" value="ECO:0007669"/>
    <property type="project" value="InterPro"/>
</dbReference>
<evidence type="ECO:0000313" key="8">
    <source>
        <dbReference type="EMBL" id="TCK04636.1"/>
    </source>
</evidence>
<evidence type="ECO:0000256" key="6">
    <source>
        <dbReference type="HAMAP-Rule" id="MF_00031"/>
    </source>
</evidence>
<dbReference type="InterPro" id="IPR013849">
    <property type="entry name" value="DNA_helicase_Holl-junc_RuvA_I"/>
</dbReference>
<dbReference type="SUPFAM" id="SSF47781">
    <property type="entry name" value="RuvA domain 2-like"/>
    <property type="match status" value="1"/>
</dbReference>
<dbReference type="EMBL" id="SMFV01000003">
    <property type="protein sequence ID" value="TCK04636.1"/>
    <property type="molecule type" value="Genomic_DNA"/>
</dbReference>